<accession>A0A0A9FLC9</accession>
<proteinExistence type="predicted"/>
<organism evidence="2">
    <name type="scientific">Arundo donax</name>
    <name type="common">Giant reed</name>
    <name type="synonym">Donax arundinaceus</name>
    <dbReference type="NCBI Taxonomy" id="35708"/>
    <lineage>
        <taxon>Eukaryota</taxon>
        <taxon>Viridiplantae</taxon>
        <taxon>Streptophyta</taxon>
        <taxon>Embryophyta</taxon>
        <taxon>Tracheophyta</taxon>
        <taxon>Spermatophyta</taxon>
        <taxon>Magnoliopsida</taxon>
        <taxon>Liliopsida</taxon>
        <taxon>Poales</taxon>
        <taxon>Poaceae</taxon>
        <taxon>PACMAD clade</taxon>
        <taxon>Arundinoideae</taxon>
        <taxon>Arundineae</taxon>
        <taxon>Arundo</taxon>
    </lineage>
</organism>
<evidence type="ECO:0000313" key="2">
    <source>
        <dbReference type="EMBL" id="JAE13815.1"/>
    </source>
</evidence>
<name>A0A0A9FLC9_ARUDO</name>
<dbReference type="AlphaFoldDB" id="A0A0A9FLC9"/>
<feature type="region of interest" description="Disordered" evidence="1">
    <location>
        <begin position="38"/>
        <end position="61"/>
    </location>
</feature>
<protein>
    <submittedName>
        <fullName evidence="2">Uncharacterized protein</fullName>
    </submittedName>
</protein>
<reference evidence="2" key="2">
    <citation type="journal article" date="2015" name="Data Brief">
        <title>Shoot transcriptome of the giant reed, Arundo donax.</title>
        <authorList>
            <person name="Barrero R.A."/>
            <person name="Guerrero F.D."/>
            <person name="Moolhuijzen P."/>
            <person name="Goolsby J.A."/>
            <person name="Tidwell J."/>
            <person name="Bellgard S.E."/>
            <person name="Bellgard M.I."/>
        </authorList>
    </citation>
    <scope>NUCLEOTIDE SEQUENCE</scope>
    <source>
        <tissue evidence="2">Shoot tissue taken approximately 20 cm above the soil surface</tissue>
    </source>
</reference>
<evidence type="ECO:0000256" key="1">
    <source>
        <dbReference type="SAM" id="MobiDB-lite"/>
    </source>
</evidence>
<dbReference type="EMBL" id="GBRH01184081">
    <property type="protein sequence ID" value="JAE13815.1"/>
    <property type="molecule type" value="Transcribed_RNA"/>
</dbReference>
<reference evidence="2" key="1">
    <citation type="submission" date="2014-09" db="EMBL/GenBank/DDBJ databases">
        <authorList>
            <person name="Magalhaes I.L.F."/>
            <person name="Oliveira U."/>
            <person name="Santos F.R."/>
            <person name="Vidigal T.H.D.A."/>
            <person name="Brescovit A.D."/>
            <person name="Santos A.J."/>
        </authorList>
    </citation>
    <scope>NUCLEOTIDE SEQUENCE</scope>
    <source>
        <tissue evidence="2">Shoot tissue taken approximately 20 cm above the soil surface</tissue>
    </source>
</reference>
<sequence>MNGTCSMILCSYLSPWCKPSLLSSSLCRDQNLLRLPSSSSAQLKQHSQRTLRPHCPWGHCR</sequence>